<feature type="binding site" evidence="5">
    <location>
        <position position="253"/>
    </location>
    <ligand>
        <name>Fe cation</name>
        <dbReference type="ChEBI" id="CHEBI:24875"/>
        <note>catalytic</note>
    </ligand>
</feature>
<dbReference type="Proteomes" id="UP000693970">
    <property type="component" value="Unassembled WGS sequence"/>
</dbReference>
<dbReference type="GO" id="GO:0010436">
    <property type="term" value="F:carotenoid dioxygenase activity"/>
    <property type="evidence" value="ECO:0007669"/>
    <property type="project" value="TreeGrafter"/>
</dbReference>
<evidence type="ECO:0000256" key="4">
    <source>
        <dbReference type="ARBA" id="ARBA00023004"/>
    </source>
</evidence>
<keyword evidence="8" id="KW-1185">Reference proteome</keyword>
<evidence type="ECO:0000256" key="2">
    <source>
        <dbReference type="ARBA" id="ARBA00022723"/>
    </source>
</evidence>
<dbReference type="GO" id="GO:0046872">
    <property type="term" value="F:metal ion binding"/>
    <property type="evidence" value="ECO:0007669"/>
    <property type="project" value="UniProtKB-KW"/>
</dbReference>
<keyword evidence="4 5" id="KW-0408">Iron</keyword>
<comment type="similarity">
    <text evidence="1">Belongs to the carotenoid oxygenase family.</text>
</comment>
<evidence type="ECO:0000313" key="7">
    <source>
        <dbReference type="EMBL" id="KAG7360059.1"/>
    </source>
</evidence>
<evidence type="ECO:0000256" key="3">
    <source>
        <dbReference type="ARBA" id="ARBA00023002"/>
    </source>
</evidence>
<keyword evidence="2 5" id="KW-0479">Metal-binding</keyword>
<dbReference type="GO" id="GO:0005576">
    <property type="term" value="C:extracellular region"/>
    <property type="evidence" value="ECO:0007669"/>
    <property type="project" value="UniProtKB-SubCell"/>
</dbReference>
<dbReference type="InterPro" id="IPR004294">
    <property type="entry name" value="Carotenoid_Oase"/>
</dbReference>
<dbReference type="OrthoDB" id="47553at2759"/>
<dbReference type="AlphaFoldDB" id="A0A9K3PWW7"/>
<dbReference type="PANTHER" id="PTHR10543:SF89">
    <property type="entry name" value="CAROTENOID 9,10(9',10')-CLEAVAGE DIOXYGENASE 1"/>
    <property type="match status" value="1"/>
</dbReference>
<feature type="chain" id="PRO_5039886640" evidence="6">
    <location>
        <begin position="20"/>
        <end position="570"/>
    </location>
</feature>
<dbReference type="PANTHER" id="PTHR10543">
    <property type="entry name" value="BETA-CAROTENE DIOXYGENASE"/>
    <property type="match status" value="1"/>
</dbReference>
<proteinExistence type="inferred from homology"/>
<keyword evidence="3" id="KW-0560">Oxidoreductase</keyword>
<organism evidence="7 8">
    <name type="scientific">Nitzschia inconspicua</name>
    <dbReference type="NCBI Taxonomy" id="303405"/>
    <lineage>
        <taxon>Eukaryota</taxon>
        <taxon>Sar</taxon>
        <taxon>Stramenopiles</taxon>
        <taxon>Ochrophyta</taxon>
        <taxon>Bacillariophyta</taxon>
        <taxon>Bacillariophyceae</taxon>
        <taxon>Bacillariophycidae</taxon>
        <taxon>Bacillariales</taxon>
        <taxon>Bacillariaceae</taxon>
        <taxon>Nitzschia</taxon>
    </lineage>
</organism>
<feature type="binding site" evidence="5">
    <location>
        <position position="301"/>
    </location>
    <ligand>
        <name>Fe cation</name>
        <dbReference type="ChEBI" id="CHEBI:24875"/>
        <note>catalytic</note>
    </ligand>
</feature>
<dbReference type="EMBL" id="JAGRRH010000013">
    <property type="protein sequence ID" value="KAG7360059.1"/>
    <property type="molecule type" value="Genomic_DNA"/>
</dbReference>
<evidence type="ECO:0000256" key="6">
    <source>
        <dbReference type="SAM" id="SignalP"/>
    </source>
</evidence>
<protein>
    <submittedName>
        <fullName evidence="7">Carotenoid oxygenase</fullName>
    </submittedName>
</protein>
<feature type="signal peptide" evidence="6">
    <location>
        <begin position="1"/>
        <end position="19"/>
    </location>
</feature>
<gene>
    <name evidence="7" type="ORF">IV203_035157</name>
</gene>
<dbReference type="Pfam" id="PF03055">
    <property type="entry name" value="RPE65"/>
    <property type="match status" value="1"/>
</dbReference>
<sequence>MNFSELLSLFGFVLTSTSSRTSVDRHEMSSPFWEDDERVTDRCGFDQPPPEILEQIRRQPWRGGLEPVPPEGITLHEAKVVKGRIPRDLKGMLCRNGPGRIRIGPSQYGHWFDGDGLVQQLVIDGENQIATFQAKYVETTRFKAQKEMMKRSLNWSGQKLNRKIPFCKPGAWTKRGMGKWIDNIFAIPTNPSNTNVLFLPPRDGDIRRKVRLYALAEGGDPVEMDSESLETLGAVKIHTLDGKEQSVSFFSAHYTKDPITEDIYNHGLSLFPPALNVMKLDKNGWLVKQALTRLSSISFVHDSVVSEHFLLALLPPYSVGAFGLITSLIGGDPLGKQFKWNAQEENETRALVFSKETCQCVAEIPVPLLSSYHLVDAFEQQNDDDESLLTFRVLEHEPSKRVELEKSFADLYRAENIPLCTMVEYTMDLNERKLKARKVVAPDALPCELPDVNSSSEYRKRYCYTNCRQTHSSFSDSIQRIDMETGECSHVVSFGNGVYASAPTFIPKAKAGLREDDGYLILNAYDSLQHLSKIYILDASTMKELTELQLNCHVPYQFHGAWLPAQHSLN</sequence>
<keyword evidence="6" id="KW-0732">Signal</keyword>
<evidence type="ECO:0000313" key="8">
    <source>
        <dbReference type="Proteomes" id="UP000693970"/>
    </source>
</evidence>
<reference evidence="7" key="2">
    <citation type="submission" date="2021-04" db="EMBL/GenBank/DDBJ databases">
        <authorList>
            <person name="Podell S."/>
        </authorList>
    </citation>
    <scope>NUCLEOTIDE SEQUENCE</scope>
    <source>
        <strain evidence="7">Hildebrandi</strain>
    </source>
</reference>
<reference evidence="7" key="1">
    <citation type="journal article" date="2021" name="Sci. Rep.">
        <title>Diploid genomic architecture of Nitzschia inconspicua, an elite biomass production diatom.</title>
        <authorList>
            <person name="Oliver A."/>
            <person name="Podell S."/>
            <person name="Pinowska A."/>
            <person name="Traller J.C."/>
            <person name="Smith S.R."/>
            <person name="McClure R."/>
            <person name="Beliaev A."/>
            <person name="Bohutskyi P."/>
            <person name="Hill E.A."/>
            <person name="Rabines A."/>
            <person name="Zheng H."/>
            <person name="Allen L.Z."/>
            <person name="Kuo A."/>
            <person name="Grigoriev I.V."/>
            <person name="Allen A.E."/>
            <person name="Hazlebeck D."/>
            <person name="Allen E.E."/>
        </authorList>
    </citation>
    <scope>NUCLEOTIDE SEQUENCE</scope>
    <source>
        <strain evidence="7">Hildebrandi</strain>
    </source>
</reference>
<dbReference type="GO" id="GO:0016121">
    <property type="term" value="P:carotene catabolic process"/>
    <property type="evidence" value="ECO:0007669"/>
    <property type="project" value="TreeGrafter"/>
</dbReference>
<feature type="binding site" evidence="5">
    <location>
        <position position="559"/>
    </location>
    <ligand>
        <name>Fe cation</name>
        <dbReference type="ChEBI" id="CHEBI:24875"/>
        <note>catalytic</note>
    </ligand>
</feature>
<comment type="cofactor">
    <cofactor evidence="5">
        <name>Fe(2+)</name>
        <dbReference type="ChEBI" id="CHEBI:29033"/>
    </cofactor>
    <text evidence="5">Binds 1 Fe(2+) ion per subunit.</text>
</comment>
<name>A0A9K3PWW7_9STRA</name>
<accession>A0A9K3PWW7</accession>
<evidence type="ECO:0000256" key="5">
    <source>
        <dbReference type="PIRSR" id="PIRSR604294-1"/>
    </source>
</evidence>
<feature type="binding site" evidence="5">
    <location>
        <position position="373"/>
    </location>
    <ligand>
        <name>Fe cation</name>
        <dbReference type="ChEBI" id="CHEBI:24875"/>
        <note>catalytic</note>
    </ligand>
</feature>
<comment type="caution">
    <text evidence="7">The sequence shown here is derived from an EMBL/GenBank/DDBJ whole genome shotgun (WGS) entry which is preliminary data.</text>
</comment>
<evidence type="ECO:0000256" key="1">
    <source>
        <dbReference type="ARBA" id="ARBA00006787"/>
    </source>
</evidence>